<dbReference type="Gene3D" id="3.10.450.50">
    <property type="match status" value="1"/>
</dbReference>
<protein>
    <submittedName>
        <fullName evidence="3">Nuclear transport factor 2 family protein</fullName>
    </submittedName>
</protein>
<evidence type="ECO:0000256" key="1">
    <source>
        <dbReference type="SAM" id="MobiDB-lite"/>
    </source>
</evidence>
<reference evidence="3 4" key="1">
    <citation type="submission" date="2024-03" db="EMBL/GenBank/DDBJ databases">
        <title>A Dehalogenimonas Isolated from Estuarine Sediments Dihaloeliminates Chlorinated Alkanes.</title>
        <authorList>
            <person name="Yang Y."/>
            <person name="Wang H."/>
        </authorList>
    </citation>
    <scope>NUCLEOTIDE SEQUENCE [LARGE SCALE GENOMIC DNA]</scope>
    <source>
        <strain evidence="3 4">W</strain>
    </source>
</reference>
<dbReference type="EMBL" id="CP146612">
    <property type="protein sequence ID" value="WWX25788.1"/>
    <property type="molecule type" value="Genomic_DNA"/>
</dbReference>
<evidence type="ECO:0000313" key="3">
    <source>
        <dbReference type="EMBL" id="WWX25788.1"/>
    </source>
</evidence>
<evidence type="ECO:0000313" key="4">
    <source>
        <dbReference type="Proteomes" id="UP001375370"/>
    </source>
</evidence>
<dbReference type="InterPro" id="IPR032710">
    <property type="entry name" value="NTF2-like_dom_sf"/>
</dbReference>
<accession>A0ABZ2JAP5</accession>
<dbReference type="RefSeq" id="WP_338738307.1">
    <property type="nucleotide sequence ID" value="NZ_CP146612.1"/>
</dbReference>
<keyword evidence="4" id="KW-1185">Reference proteome</keyword>
<dbReference type="SUPFAM" id="SSF54427">
    <property type="entry name" value="NTF2-like"/>
    <property type="match status" value="1"/>
</dbReference>
<dbReference type="InterPro" id="IPR037401">
    <property type="entry name" value="SnoaL-like"/>
</dbReference>
<dbReference type="Pfam" id="PF13474">
    <property type="entry name" value="SnoaL_3"/>
    <property type="match status" value="1"/>
</dbReference>
<gene>
    <name evidence="3" type="ORF">V8247_02115</name>
</gene>
<feature type="region of interest" description="Disordered" evidence="1">
    <location>
        <begin position="136"/>
        <end position="188"/>
    </location>
</feature>
<sequence>MRADSETRSAINALLEEYKYALEAKNVDALLNVTTKDPNMLNIGPGQEEMSIGPGQLKERFEKHFAMADTVAVKYGYTTIKANGDVAWVSSHLYETLTKNTRELVLDMRLTAVAEKIDDNWKFSEMHLSIPAEVKMPEPTPEEKEAEEAAEAERKAAEEAKRKEEEAKHEAALKADEPPADQSFFDYY</sequence>
<feature type="domain" description="SnoaL-like" evidence="2">
    <location>
        <begin position="11"/>
        <end position="132"/>
    </location>
</feature>
<proteinExistence type="predicted"/>
<feature type="compositionally biased region" description="Basic and acidic residues" evidence="1">
    <location>
        <begin position="151"/>
        <end position="177"/>
    </location>
</feature>
<evidence type="ECO:0000259" key="2">
    <source>
        <dbReference type="Pfam" id="PF13474"/>
    </source>
</evidence>
<organism evidence="3 4">
    <name type="scientific">Candidatus Dehalogenimonas loeffleri</name>
    <dbReference type="NCBI Taxonomy" id="3127115"/>
    <lineage>
        <taxon>Bacteria</taxon>
        <taxon>Bacillati</taxon>
        <taxon>Chloroflexota</taxon>
        <taxon>Dehalococcoidia</taxon>
        <taxon>Dehalococcoidales</taxon>
        <taxon>Dehalococcoidaceae</taxon>
        <taxon>Dehalogenimonas</taxon>
    </lineage>
</organism>
<dbReference type="Proteomes" id="UP001375370">
    <property type="component" value="Chromosome"/>
</dbReference>
<name>A0ABZ2JAP5_9CHLR</name>